<dbReference type="RefSeq" id="WP_235838775.1">
    <property type="nucleotide sequence ID" value="NZ_MLBF01000014.1"/>
</dbReference>
<evidence type="ECO:0000313" key="1">
    <source>
        <dbReference type="EMBL" id="OLN31757.1"/>
    </source>
</evidence>
<sequence length="108" mass="11901">MMQKGVILMALEQSKVQVNIPDDLVPIVNSLGVGTSLDDRVRLSLTIGLFASKAVSLAQAAQLSGRSLLDFMEILRSRGLHWGEYTEEQQSQDDESLRKLLDQMGAVK</sequence>
<reference evidence="1 2" key="1">
    <citation type="submission" date="2016-09" db="EMBL/GenBank/DDBJ databases">
        <title>Complete genome of Desulfosporosinus sp. OL.</title>
        <authorList>
            <person name="Mardanov A."/>
            <person name="Beletsky A."/>
            <person name="Panova A."/>
            <person name="Karnachuk O."/>
            <person name="Ravin N."/>
        </authorList>
    </citation>
    <scope>NUCLEOTIDE SEQUENCE [LARGE SCALE GENOMIC DNA]</scope>
    <source>
        <strain evidence="1 2">OL</strain>
    </source>
</reference>
<dbReference type="STRING" id="1888891.DSOL_2253"/>
<evidence type="ECO:0000313" key="2">
    <source>
        <dbReference type="Proteomes" id="UP000186102"/>
    </source>
</evidence>
<dbReference type="EMBL" id="MLBF01000014">
    <property type="protein sequence ID" value="OLN31757.1"/>
    <property type="molecule type" value="Genomic_DNA"/>
</dbReference>
<proteinExistence type="predicted"/>
<protein>
    <submittedName>
        <fullName evidence="1">Uncharacterized protein</fullName>
    </submittedName>
</protein>
<dbReference type="Pfam" id="PF03683">
    <property type="entry name" value="UPF0175"/>
    <property type="match status" value="1"/>
</dbReference>
<comment type="caution">
    <text evidence="1">The sequence shown here is derived from an EMBL/GenBank/DDBJ whole genome shotgun (WGS) entry which is preliminary data.</text>
</comment>
<organism evidence="1 2">
    <name type="scientific">Desulfosporosinus metallidurans</name>
    <dbReference type="NCBI Taxonomy" id="1888891"/>
    <lineage>
        <taxon>Bacteria</taxon>
        <taxon>Bacillati</taxon>
        <taxon>Bacillota</taxon>
        <taxon>Clostridia</taxon>
        <taxon>Eubacteriales</taxon>
        <taxon>Desulfitobacteriaceae</taxon>
        <taxon>Desulfosporosinus</taxon>
    </lineage>
</organism>
<keyword evidence="2" id="KW-1185">Reference proteome</keyword>
<name>A0A1Q8QWM6_9FIRM</name>
<gene>
    <name evidence="1" type="ORF">DSOL_2253</name>
</gene>
<dbReference type="InterPro" id="IPR005368">
    <property type="entry name" value="UPF0175"/>
</dbReference>
<dbReference type="AlphaFoldDB" id="A0A1Q8QWM6"/>
<accession>A0A1Q8QWM6</accession>
<dbReference type="Proteomes" id="UP000186102">
    <property type="component" value="Unassembled WGS sequence"/>
</dbReference>